<evidence type="ECO:0000259" key="8">
    <source>
        <dbReference type="PROSITE" id="PS51456"/>
    </source>
</evidence>
<dbReference type="FunFam" id="1.20.58.530:FF:000004">
    <property type="entry name" value="Unconventional myosin ID"/>
    <property type="match status" value="1"/>
</dbReference>
<evidence type="ECO:0000256" key="5">
    <source>
        <dbReference type="ARBA" id="ARBA00023175"/>
    </source>
</evidence>
<dbReference type="GO" id="GO:0030048">
    <property type="term" value="P:actin filament-based movement"/>
    <property type="evidence" value="ECO:0007669"/>
    <property type="project" value="TreeGrafter"/>
</dbReference>
<dbReference type="Gene3D" id="1.20.120.720">
    <property type="entry name" value="Myosin VI head, motor domain, U50 subdomain"/>
    <property type="match status" value="1"/>
</dbReference>
<reference evidence="10" key="1">
    <citation type="submission" date="2023-03" db="EMBL/GenBank/DDBJ databases">
        <authorList>
            <person name="Steffen K."/>
            <person name="Cardenas P."/>
        </authorList>
    </citation>
    <scope>NUCLEOTIDE SEQUENCE</scope>
</reference>
<dbReference type="AlphaFoldDB" id="A0AA35TVX9"/>
<dbReference type="GO" id="GO:0016459">
    <property type="term" value="C:myosin complex"/>
    <property type="evidence" value="ECO:0007669"/>
    <property type="project" value="UniProtKB-KW"/>
</dbReference>
<dbReference type="GO" id="GO:0007015">
    <property type="term" value="P:actin filament organization"/>
    <property type="evidence" value="ECO:0007669"/>
    <property type="project" value="TreeGrafter"/>
</dbReference>
<dbReference type="Gene3D" id="1.10.10.820">
    <property type="match status" value="1"/>
</dbReference>
<evidence type="ECO:0000313" key="11">
    <source>
        <dbReference type="Proteomes" id="UP001174909"/>
    </source>
</evidence>
<dbReference type="GO" id="GO:0051015">
    <property type="term" value="F:actin filament binding"/>
    <property type="evidence" value="ECO:0007669"/>
    <property type="project" value="TreeGrafter"/>
</dbReference>
<dbReference type="InterPro" id="IPR010926">
    <property type="entry name" value="Myosin_TH1"/>
</dbReference>
<dbReference type="GO" id="GO:0005886">
    <property type="term" value="C:plasma membrane"/>
    <property type="evidence" value="ECO:0007669"/>
    <property type="project" value="TreeGrafter"/>
</dbReference>
<dbReference type="FunFam" id="1.10.10.820:FF:000001">
    <property type="entry name" value="Myosin heavy chain"/>
    <property type="match status" value="1"/>
</dbReference>
<dbReference type="EMBL" id="CASHTH010004283">
    <property type="protein sequence ID" value="CAI8055483.1"/>
    <property type="molecule type" value="Genomic_DNA"/>
</dbReference>
<dbReference type="SMART" id="SM00242">
    <property type="entry name" value="MYSc"/>
    <property type="match status" value="1"/>
</dbReference>
<dbReference type="Pfam" id="PF00063">
    <property type="entry name" value="Myosin_head"/>
    <property type="match status" value="1"/>
</dbReference>
<evidence type="ECO:0000313" key="10">
    <source>
        <dbReference type="EMBL" id="CAI8055483.1"/>
    </source>
</evidence>
<dbReference type="PROSITE" id="PS51757">
    <property type="entry name" value="TH1"/>
    <property type="match status" value="1"/>
</dbReference>
<evidence type="ECO:0000256" key="3">
    <source>
        <dbReference type="ARBA" id="ARBA00022840"/>
    </source>
</evidence>
<dbReference type="GO" id="GO:0006897">
    <property type="term" value="P:endocytosis"/>
    <property type="evidence" value="ECO:0007669"/>
    <property type="project" value="TreeGrafter"/>
</dbReference>
<dbReference type="GO" id="GO:0005902">
    <property type="term" value="C:microvillus"/>
    <property type="evidence" value="ECO:0007669"/>
    <property type="project" value="TreeGrafter"/>
</dbReference>
<dbReference type="PANTHER" id="PTHR13140">
    <property type="entry name" value="MYOSIN"/>
    <property type="match status" value="1"/>
</dbReference>
<feature type="domain" description="TH1" evidence="9">
    <location>
        <begin position="693"/>
        <end position="882"/>
    </location>
</feature>
<dbReference type="GO" id="GO:0005524">
    <property type="term" value="F:ATP binding"/>
    <property type="evidence" value="ECO:0007669"/>
    <property type="project" value="UniProtKB-KW"/>
</dbReference>
<evidence type="ECO:0000256" key="6">
    <source>
        <dbReference type="ARBA" id="ARBA00023203"/>
    </source>
</evidence>
<dbReference type="PRINTS" id="PR00193">
    <property type="entry name" value="MYOSINHEAVY"/>
</dbReference>
<dbReference type="InterPro" id="IPR001609">
    <property type="entry name" value="Myosin_head_motor_dom-like"/>
</dbReference>
<dbReference type="Proteomes" id="UP001174909">
    <property type="component" value="Unassembled WGS sequence"/>
</dbReference>
<evidence type="ECO:0000256" key="4">
    <source>
        <dbReference type="ARBA" id="ARBA00023123"/>
    </source>
</evidence>
<proteinExistence type="inferred from homology"/>
<keyword evidence="4 7" id="KW-0518">Myosin</keyword>
<accession>A0AA35TVX9</accession>
<feature type="region of interest" description="Actin-binding" evidence="7">
    <location>
        <begin position="454"/>
        <end position="476"/>
    </location>
</feature>
<dbReference type="Gene3D" id="1.20.58.530">
    <property type="match status" value="1"/>
</dbReference>
<organism evidence="10 11">
    <name type="scientific">Geodia barretti</name>
    <name type="common">Barrett's horny sponge</name>
    <dbReference type="NCBI Taxonomy" id="519541"/>
    <lineage>
        <taxon>Eukaryota</taxon>
        <taxon>Metazoa</taxon>
        <taxon>Porifera</taxon>
        <taxon>Demospongiae</taxon>
        <taxon>Heteroscleromorpha</taxon>
        <taxon>Tetractinellida</taxon>
        <taxon>Astrophorina</taxon>
        <taxon>Geodiidae</taxon>
        <taxon>Geodia</taxon>
    </lineage>
</organism>
<evidence type="ECO:0000256" key="7">
    <source>
        <dbReference type="PROSITE-ProRule" id="PRU00782"/>
    </source>
</evidence>
<dbReference type="PANTHER" id="PTHR13140:SF713">
    <property type="entry name" value="UNCONVENTIONAL MYOSIN ID"/>
    <property type="match status" value="1"/>
</dbReference>
<feature type="domain" description="Myosin motor" evidence="8">
    <location>
        <begin position="1"/>
        <end position="576"/>
    </location>
</feature>
<sequence length="883" mass="101850">MRYLSNVSQNVQVVDRVKNLLIRSNPVLEAFGNAQTTRNDNSSRFGKYMDIRYDHRFDAQGGHIRTYLLEKARVVHHGEGERTFHCFYQLLSGADSALLKALDLQKDPTKYHYLSMGGESCECIPNDKKLYNEVQRTMGLLNFGGQLIKSIQKLQAAILHLGNVELVDGGDGESSKVANRPTAHLVARLLGTPKEEIEKALTVRVVAAKRDVVEVKTKVDKAVYARDALAKAIYERLFVHVVKKINENVEAHLDEEETSTVISVLDIYGFEVFGVNSFEQFCINYCNEKLQQLFVELVLRREQAEYTSEGIEWIHIDYFNNEPICKMMDESPEGMFVILDEECLRPGAEDDKRVVIHMDKTFKNSPYYLSNGNSKAKNLRIHEEFQIKHYAGIVTYSIVGFMDKNRDTQFQDLKRMLYNSEMELLKELFPEGANPITEMTKRPITAGMHFKNDMADLVELINKHEPHYIRCIMPNLNKEPREFDDQLCVNQVRYLGLVENMKVRRAGYPFQTSLQPLHEEVQDDMGRDLAHVHMERRGSLQEDDISLPPRQVVSFGKTKVFIKTPRTVYYLEEERERRMPGVSLTVARWWKGFMARSLARRMRRPSTRHDLLQAFLRQEVDGASDRRVQRSQKVANFGKDKPVPQPNRAVLKRGHRLLEKVKHNWWAKEKILQLTPAEQYEVRLKTIAQTLLKGRKKRWIFQDRWLGDELSDPKRNTKAEMYKRSMTAIQDLNKDNSRLYSARVTKLSRSLKSSTRIYVLCDLHFYRLYDDYTMKKAPIDIGDILGISLSTGPDQALAIHCAPNIGDCVFYIENGRPAAELVAAIWLTYYRKYRKELRVKVTDQINYSGPGVKEGVLLCESGASSTAFRKVGKGVILDWAGRK</sequence>
<dbReference type="Gene3D" id="3.40.850.10">
    <property type="entry name" value="Kinesin motor domain"/>
    <property type="match status" value="1"/>
</dbReference>
<comment type="similarity">
    <text evidence="1 7">Belongs to the TRAFAC class myosin-kinesin ATPase superfamily. Myosin family.</text>
</comment>
<dbReference type="Pfam" id="PF06017">
    <property type="entry name" value="Myosin_TH1"/>
    <property type="match status" value="1"/>
</dbReference>
<protein>
    <submittedName>
        <fullName evidence="10">Unconventional myosin-Ig</fullName>
    </submittedName>
</protein>
<dbReference type="GO" id="GO:0005737">
    <property type="term" value="C:cytoplasm"/>
    <property type="evidence" value="ECO:0007669"/>
    <property type="project" value="TreeGrafter"/>
</dbReference>
<keyword evidence="6 7" id="KW-0009">Actin-binding</keyword>
<evidence type="ECO:0000256" key="1">
    <source>
        <dbReference type="ARBA" id="ARBA00008314"/>
    </source>
</evidence>
<dbReference type="SUPFAM" id="SSF52540">
    <property type="entry name" value="P-loop containing nucleoside triphosphate hydrolases"/>
    <property type="match status" value="1"/>
</dbReference>
<keyword evidence="2" id="KW-0547">Nucleotide-binding</keyword>
<keyword evidence="11" id="KW-1185">Reference proteome</keyword>
<evidence type="ECO:0000256" key="2">
    <source>
        <dbReference type="ARBA" id="ARBA00022741"/>
    </source>
</evidence>
<dbReference type="GO" id="GO:0000146">
    <property type="term" value="F:microfilament motor activity"/>
    <property type="evidence" value="ECO:0007669"/>
    <property type="project" value="TreeGrafter"/>
</dbReference>
<evidence type="ECO:0000259" key="9">
    <source>
        <dbReference type="PROSITE" id="PS51757"/>
    </source>
</evidence>
<dbReference type="InterPro" id="IPR027417">
    <property type="entry name" value="P-loop_NTPase"/>
</dbReference>
<dbReference type="PROSITE" id="PS51456">
    <property type="entry name" value="MYOSIN_MOTOR"/>
    <property type="match status" value="1"/>
</dbReference>
<keyword evidence="3" id="KW-0067">ATP-binding</keyword>
<comment type="caution">
    <text evidence="10">The sequence shown here is derived from an EMBL/GenBank/DDBJ whole genome shotgun (WGS) entry which is preliminary data.</text>
</comment>
<gene>
    <name evidence="10" type="ORF">GBAR_LOCUS30294</name>
</gene>
<name>A0AA35TVX9_GEOBA</name>
<dbReference type="InterPro" id="IPR036961">
    <property type="entry name" value="Kinesin_motor_dom_sf"/>
</dbReference>
<comment type="caution">
    <text evidence="7">Lacks conserved residue(s) required for the propagation of feature annotation.</text>
</comment>
<keyword evidence="5" id="KW-0505">Motor protein</keyword>